<dbReference type="OrthoDB" id="3928876at2759"/>
<dbReference type="OMA" id="FATERPY"/>
<evidence type="ECO:0000256" key="2">
    <source>
        <dbReference type="SAM" id="Phobius"/>
    </source>
</evidence>
<feature type="transmembrane region" description="Helical" evidence="2">
    <location>
        <begin position="112"/>
        <end position="139"/>
    </location>
</feature>
<name>A0A9Q8PAR9_PASFU</name>
<dbReference type="GeneID" id="71986502"/>
<keyword evidence="2" id="KW-1133">Transmembrane helix</keyword>
<accession>A0A9Q8PAR9</accession>
<dbReference type="AlphaFoldDB" id="A0A9Q8PAR9"/>
<dbReference type="EMBL" id="CP090168">
    <property type="protein sequence ID" value="UJO19049.1"/>
    <property type="molecule type" value="Genomic_DNA"/>
</dbReference>
<keyword evidence="4" id="KW-1185">Reference proteome</keyword>
<dbReference type="RefSeq" id="XP_047763415.1">
    <property type="nucleotide sequence ID" value="XM_047905772.1"/>
</dbReference>
<feature type="transmembrane region" description="Helical" evidence="2">
    <location>
        <begin position="145"/>
        <end position="165"/>
    </location>
</feature>
<keyword evidence="2" id="KW-0472">Membrane</keyword>
<dbReference type="KEGG" id="ffu:CLAFUR5_06624"/>
<evidence type="ECO:0000313" key="3">
    <source>
        <dbReference type="EMBL" id="UJO19049.1"/>
    </source>
</evidence>
<evidence type="ECO:0000256" key="1">
    <source>
        <dbReference type="SAM" id="MobiDB-lite"/>
    </source>
</evidence>
<proteinExistence type="predicted"/>
<dbReference type="Pfam" id="PF16015">
    <property type="entry name" value="Promethin"/>
    <property type="match status" value="1"/>
</dbReference>
<dbReference type="Proteomes" id="UP000756132">
    <property type="component" value="Chromosome 6"/>
</dbReference>
<feature type="compositionally biased region" description="Gly residues" evidence="1">
    <location>
        <begin position="286"/>
        <end position="298"/>
    </location>
</feature>
<reference evidence="3" key="2">
    <citation type="journal article" date="2022" name="Microb. Genom.">
        <title>A chromosome-scale genome assembly of the tomato pathogen Cladosporium fulvum reveals a compartmentalized genome architecture and the presence of a dispensable chromosome.</title>
        <authorList>
            <person name="Zaccaron A.Z."/>
            <person name="Chen L.H."/>
            <person name="Samaras A."/>
            <person name="Stergiopoulos I."/>
        </authorList>
    </citation>
    <scope>NUCLEOTIDE SEQUENCE</scope>
    <source>
        <strain evidence="3">Race5_Kim</strain>
    </source>
</reference>
<protein>
    <submittedName>
        <fullName evidence="3">Uncharacterized protein</fullName>
    </submittedName>
</protein>
<feature type="transmembrane region" description="Helical" evidence="2">
    <location>
        <begin position="84"/>
        <end position="105"/>
    </location>
</feature>
<evidence type="ECO:0000313" key="4">
    <source>
        <dbReference type="Proteomes" id="UP000756132"/>
    </source>
</evidence>
<reference evidence="3" key="1">
    <citation type="submission" date="2021-12" db="EMBL/GenBank/DDBJ databases">
        <authorList>
            <person name="Zaccaron A."/>
            <person name="Stergiopoulos I."/>
        </authorList>
    </citation>
    <scope>NUCLEOTIDE SEQUENCE</scope>
    <source>
        <strain evidence="3">Race5_Kim</strain>
    </source>
</reference>
<feature type="compositionally biased region" description="Basic and acidic residues" evidence="1">
    <location>
        <begin position="229"/>
        <end position="243"/>
    </location>
</feature>
<keyword evidence="2" id="KW-0812">Transmembrane</keyword>
<gene>
    <name evidence="3" type="ORF">CLAFUR5_06624</name>
</gene>
<organism evidence="3 4">
    <name type="scientific">Passalora fulva</name>
    <name type="common">Tomato leaf mold</name>
    <name type="synonym">Cladosporium fulvum</name>
    <dbReference type="NCBI Taxonomy" id="5499"/>
    <lineage>
        <taxon>Eukaryota</taxon>
        <taxon>Fungi</taxon>
        <taxon>Dikarya</taxon>
        <taxon>Ascomycota</taxon>
        <taxon>Pezizomycotina</taxon>
        <taxon>Dothideomycetes</taxon>
        <taxon>Dothideomycetidae</taxon>
        <taxon>Mycosphaerellales</taxon>
        <taxon>Mycosphaerellaceae</taxon>
        <taxon>Fulvia</taxon>
    </lineage>
</organism>
<feature type="region of interest" description="Disordered" evidence="1">
    <location>
        <begin position="208"/>
        <end position="298"/>
    </location>
</feature>
<sequence length="298" mass="31077">MADQAKDASSGAQEKAQEATKGTPLSGAHEKVKTTTDSILGGLESYGSKISSKVKGMVDYVFPPDKRASFLSKLQAFMLANPKLSAFLGMNLALTGVPLGLFVLFSLTVFIFALVVALVIALLVAVLFTLFAVGIALLFVFPAVLFTTGTACFLFLWGLGGYYILRWANGDKEGPSKQAPEGQSIGDSLNRISGGRLDGFMQNARSQNAKNNETGKNDRPTKQQNNTQTKEHSTSEKQDEFAAGHHAKSAANDSAKHVGTATNQATDAVSGATKPAANASNTAGTIKGGLSGASGLGV</sequence>
<feature type="region of interest" description="Disordered" evidence="1">
    <location>
        <begin position="1"/>
        <end position="28"/>
    </location>
</feature>